<dbReference type="AlphaFoldDB" id="M2X958"/>
<dbReference type="PANTHER" id="PTHR46577">
    <property type="entry name" value="HTH-TYPE TRANSCRIPTIONAL REGULATORY PROTEIN GABR"/>
    <property type="match status" value="1"/>
</dbReference>
<feature type="compositionally biased region" description="Low complexity" evidence="6">
    <location>
        <begin position="87"/>
        <end position="96"/>
    </location>
</feature>
<dbReference type="InterPro" id="IPR015421">
    <property type="entry name" value="PyrdxlP-dep_Trfase_major"/>
</dbReference>
<keyword evidence="5" id="KW-0804">Transcription</keyword>
<dbReference type="PANTHER" id="PTHR46577:SF1">
    <property type="entry name" value="HTH-TYPE TRANSCRIPTIONAL REGULATORY PROTEIN GABR"/>
    <property type="match status" value="1"/>
</dbReference>
<dbReference type="EMBL" id="ANHZ02000024">
    <property type="protein sequence ID" value="EME35671.1"/>
    <property type="molecule type" value="Genomic_DNA"/>
</dbReference>
<dbReference type="InterPro" id="IPR036390">
    <property type="entry name" value="WH_DNA-bd_sf"/>
</dbReference>
<dbReference type="InterPro" id="IPR004839">
    <property type="entry name" value="Aminotransferase_I/II_large"/>
</dbReference>
<keyword evidence="9" id="KW-1185">Reference proteome</keyword>
<comment type="similarity">
    <text evidence="1">In the C-terminal section; belongs to the class-I pyridoxal-phosphate-dependent aminotransferase family.</text>
</comment>
<evidence type="ECO:0000259" key="7">
    <source>
        <dbReference type="PROSITE" id="PS50949"/>
    </source>
</evidence>
<feature type="region of interest" description="Disordered" evidence="6">
    <location>
        <begin position="73"/>
        <end position="130"/>
    </location>
</feature>
<sequence length="516" mass="54676">MALAVVLDRSGALPLPVQLADGIRAQVASRALTAGDALPSTRLLASRLGVSRGTVVAAYDQLIGEGYLRAEQGRPTTVHPGLERIHPSTPASLPGSAPSPSPGSPSSFSPAPRTSGFGEGPIPHPAPVADDAVDGLRVREEHLLDLRPGQPDTSRVEGPAWRAAWRHAAGQPLPVRPDPAGQGVLRRASAEHLRLMRALPASPDRLVITAGAREGLSLLLGTLSARSGRARLQVGVETPGYPTLRAAVEALGHERVACPVDDDGLRVDLLPAGDDAPDVLIVTPSHQYPLGGSLSLQRRLELLEWAQRHDVLIVEDDFDSELRYVGAPLPTLSALDPTGGAVALLGTFSALLSPALATGYLVLPDSLLGQVLERRRQLGVPVSAVTQSAIAHLLDSGYLRRHTRRMRSVYARRRDRIRDAFAGTQRARLAPMHGGVDVVITTDDDEAAVVRRCRDAGLLVGHRSAYWGAASDAGDGGIVVGFARTDDEVLSRVLPQLVAACEGRPSPTRRVDAELR</sequence>
<evidence type="ECO:0000313" key="9">
    <source>
        <dbReference type="Proteomes" id="UP000009877"/>
    </source>
</evidence>
<dbReference type="InterPro" id="IPR051446">
    <property type="entry name" value="HTH_trans_reg/aminotransferase"/>
</dbReference>
<dbReference type="SUPFAM" id="SSF53383">
    <property type="entry name" value="PLP-dependent transferases"/>
    <property type="match status" value="1"/>
</dbReference>
<dbReference type="SUPFAM" id="SSF46785">
    <property type="entry name" value="Winged helix' DNA-binding domain"/>
    <property type="match status" value="1"/>
</dbReference>
<dbReference type="Gene3D" id="3.40.640.10">
    <property type="entry name" value="Type I PLP-dependent aspartate aminotransferase-like (Major domain)"/>
    <property type="match status" value="1"/>
</dbReference>
<dbReference type="Pfam" id="PF00155">
    <property type="entry name" value="Aminotran_1_2"/>
    <property type="match status" value="1"/>
</dbReference>
<gene>
    <name evidence="8" type="ORF">C884_01398</name>
</gene>
<reference evidence="8 9" key="1">
    <citation type="journal article" date="2014" name="Genome Announc.">
        <title>Draft Genome Sequence of Kocuria palustris PEL.</title>
        <authorList>
            <person name="Sharma G."/>
            <person name="Khatri I."/>
            <person name="Subramanian S."/>
        </authorList>
    </citation>
    <scope>NUCLEOTIDE SEQUENCE [LARGE SCALE GENOMIC DNA]</scope>
    <source>
        <strain evidence="8 9">PEL</strain>
    </source>
</reference>
<dbReference type="GO" id="GO:0030170">
    <property type="term" value="F:pyridoxal phosphate binding"/>
    <property type="evidence" value="ECO:0007669"/>
    <property type="project" value="InterPro"/>
</dbReference>
<dbReference type="CDD" id="cd07377">
    <property type="entry name" value="WHTH_GntR"/>
    <property type="match status" value="1"/>
</dbReference>
<evidence type="ECO:0000256" key="5">
    <source>
        <dbReference type="ARBA" id="ARBA00023163"/>
    </source>
</evidence>
<name>M2X958_9MICC</name>
<dbReference type="Proteomes" id="UP000009877">
    <property type="component" value="Unassembled WGS sequence"/>
</dbReference>
<protein>
    <submittedName>
        <fullName evidence="8">Transcriptional regulator, GntR family domain protein</fullName>
    </submittedName>
</protein>
<dbReference type="CDD" id="cd00609">
    <property type="entry name" value="AAT_like"/>
    <property type="match status" value="1"/>
</dbReference>
<evidence type="ECO:0000256" key="4">
    <source>
        <dbReference type="ARBA" id="ARBA00023125"/>
    </source>
</evidence>
<accession>M2X958</accession>
<dbReference type="PROSITE" id="PS50949">
    <property type="entry name" value="HTH_GNTR"/>
    <property type="match status" value="1"/>
</dbReference>
<dbReference type="STRING" id="71999.KPaMU14_00740"/>
<organism evidence="8 9">
    <name type="scientific">Kocuria palustris PEL</name>
    <dbReference type="NCBI Taxonomy" id="1236550"/>
    <lineage>
        <taxon>Bacteria</taxon>
        <taxon>Bacillati</taxon>
        <taxon>Actinomycetota</taxon>
        <taxon>Actinomycetes</taxon>
        <taxon>Micrococcales</taxon>
        <taxon>Micrococcaceae</taxon>
        <taxon>Kocuria</taxon>
    </lineage>
</organism>
<keyword evidence="3" id="KW-0805">Transcription regulation</keyword>
<dbReference type="SMART" id="SM00345">
    <property type="entry name" value="HTH_GNTR"/>
    <property type="match status" value="1"/>
</dbReference>
<dbReference type="PRINTS" id="PR00035">
    <property type="entry name" value="HTHGNTR"/>
</dbReference>
<dbReference type="GO" id="GO:0003677">
    <property type="term" value="F:DNA binding"/>
    <property type="evidence" value="ECO:0007669"/>
    <property type="project" value="UniProtKB-KW"/>
</dbReference>
<dbReference type="Pfam" id="PF00392">
    <property type="entry name" value="GntR"/>
    <property type="match status" value="1"/>
</dbReference>
<dbReference type="Gene3D" id="1.10.10.10">
    <property type="entry name" value="Winged helix-like DNA-binding domain superfamily/Winged helix DNA-binding domain"/>
    <property type="match status" value="1"/>
</dbReference>
<feature type="domain" description="HTH gntR-type" evidence="7">
    <location>
        <begin position="13"/>
        <end position="81"/>
    </location>
</feature>
<keyword evidence="2" id="KW-0663">Pyridoxal phosphate</keyword>
<evidence type="ECO:0000256" key="2">
    <source>
        <dbReference type="ARBA" id="ARBA00022898"/>
    </source>
</evidence>
<evidence type="ECO:0000256" key="1">
    <source>
        <dbReference type="ARBA" id="ARBA00005384"/>
    </source>
</evidence>
<evidence type="ECO:0000256" key="6">
    <source>
        <dbReference type="SAM" id="MobiDB-lite"/>
    </source>
</evidence>
<keyword evidence="4" id="KW-0238">DNA-binding</keyword>
<comment type="caution">
    <text evidence="8">The sequence shown here is derived from an EMBL/GenBank/DDBJ whole genome shotgun (WGS) entry which is preliminary data.</text>
</comment>
<dbReference type="GO" id="GO:0003700">
    <property type="term" value="F:DNA-binding transcription factor activity"/>
    <property type="evidence" value="ECO:0007669"/>
    <property type="project" value="InterPro"/>
</dbReference>
<evidence type="ECO:0000313" key="8">
    <source>
        <dbReference type="EMBL" id="EME35671.1"/>
    </source>
</evidence>
<proteinExistence type="inferred from homology"/>
<dbReference type="InterPro" id="IPR036388">
    <property type="entry name" value="WH-like_DNA-bd_sf"/>
</dbReference>
<dbReference type="InterPro" id="IPR015424">
    <property type="entry name" value="PyrdxlP-dep_Trfase"/>
</dbReference>
<evidence type="ECO:0000256" key="3">
    <source>
        <dbReference type="ARBA" id="ARBA00023015"/>
    </source>
</evidence>
<dbReference type="InterPro" id="IPR000524">
    <property type="entry name" value="Tscrpt_reg_HTH_GntR"/>
</dbReference>